<evidence type="ECO:0000313" key="1">
    <source>
        <dbReference type="EMBL" id="WAR30192.1"/>
    </source>
</evidence>
<organism evidence="1 2">
    <name type="scientific">Mya arenaria</name>
    <name type="common">Soft-shell clam</name>
    <dbReference type="NCBI Taxonomy" id="6604"/>
    <lineage>
        <taxon>Eukaryota</taxon>
        <taxon>Metazoa</taxon>
        <taxon>Spiralia</taxon>
        <taxon>Lophotrochozoa</taxon>
        <taxon>Mollusca</taxon>
        <taxon>Bivalvia</taxon>
        <taxon>Autobranchia</taxon>
        <taxon>Heteroconchia</taxon>
        <taxon>Euheterodonta</taxon>
        <taxon>Imparidentia</taxon>
        <taxon>Neoheterodontei</taxon>
        <taxon>Myida</taxon>
        <taxon>Myoidea</taxon>
        <taxon>Myidae</taxon>
        <taxon>Mya</taxon>
    </lineage>
</organism>
<accession>A0ABY7GA48</accession>
<evidence type="ECO:0000313" key="2">
    <source>
        <dbReference type="Proteomes" id="UP001164746"/>
    </source>
</evidence>
<dbReference type="EMBL" id="CP111027">
    <property type="protein sequence ID" value="WAR30192.1"/>
    <property type="molecule type" value="Genomic_DNA"/>
</dbReference>
<gene>
    <name evidence="1" type="ORF">MAR_003760</name>
</gene>
<name>A0ABY7GA48_MYAAR</name>
<reference evidence="1" key="1">
    <citation type="submission" date="2022-11" db="EMBL/GenBank/DDBJ databases">
        <title>Centuries of genome instability and evolution in soft-shell clam transmissible cancer (bioRxiv).</title>
        <authorList>
            <person name="Hart S.F.M."/>
            <person name="Yonemitsu M.A."/>
            <person name="Giersch R.M."/>
            <person name="Beal B.F."/>
            <person name="Arriagada G."/>
            <person name="Davis B.W."/>
            <person name="Ostrander E.A."/>
            <person name="Goff S.P."/>
            <person name="Metzger M.J."/>
        </authorList>
    </citation>
    <scope>NUCLEOTIDE SEQUENCE</scope>
    <source>
        <strain evidence="1">MELC-2E11</strain>
        <tissue evidence="1">Siphon/mantle</tissue>
    </source>
</reference>
<feature type="non-terminal residue" evidence="1">
    <location>
        <position position="1"/>
    </location>
</feature>
<proteinExistence type="predicted"/>
<keyword evidence="2" id="KW-1185">Reference proteome</keyword>
<protein>
    <submittedName>
        <fullName evidence="1">Uncharacterized protein</fullName>
    </submittedName>
</protein>
<sequence length="84" mass="9405">MLTVGLVFSSIRYEIFNLGRKSCITMGRETIPGVKRRMTKVTPKLTVLPFCVMGSLHQHPTVATPKLTVLIFRVMGSLHQHPTV</sequence>
<dbReference type="Proteomes" id="UP001164746">
    <property type="component" value="Chromosome 16"/>
</dbReference>